<dbReference type="PROSITE" id="PS51684">
    <property type="entry name" value="SAM_MT_TRM5_TYW2"/>
    <property type="match status" value="1"/>
</dbReference>
<protein>
    <recommendedName>
        <fullName evidence="10">tRNA (guanine(37)-N1)-methyltransferase</fullName>
        <ecNumber evidence="10">2.1.1.228</ecNumber>
    </recommendedName>
    <alternativeName>
        <fullName evidence="10">M1G-methyltransferase</fullName>
    </alternativeName>
    <alternativeName>
        <fullName evidence="10">tRNA [GM37] methyltransferase</fullName>
    </alternativeName>
    <alternativeName>
        <fullName evidence="10">tRNA methyltransferase 5</fullName>
    </alternativeName>
</protein>
<feature type="binding site" evidence="10">
    <location>
        <begin position="271"/>
        <end position="272"/>
    </location>
    <ligand>
        <name>S-adenosyl-L-methionine</name>
        <dbReference type="ChEBI" id="CHEBI:59789"/>
    </ligand>
</feature>
<dbReference type="EMBL" id="JAVRRD010000034">
    <property type="protein sequence ID" value="KAK5045837.1"/>
    <property type="molecule type" value="Genomic_DNA"/>
</dbReference>
<evidence type="ECO:0000313" key="13">
    <source>
        <dbReference type="Proteomes" id="UP001358417"/>
    </source>
</evidence>
<evidence type="ECO:0000256" key="7">
    <source>
        <dbReference type="ARBA" id="ARBA00023128"/>
    </source>
</evidence>
<keyword evidence="4 10" id="KW-0808">Transferase</keyword>
<dbReference type="Gene3D" id="3.30.300.110">
    <property type="entry name" value="Met-10+ protein-like domains"/>
    <property type="match status" value="1"/>
</dbReference>
<feature type="binding site" evidence="10">
    <location>
        <position position="233"/>
    </location>
    <ligand>
        <name>S-adenosyl-L-methionine</name>
        <dbReference type="ChEBI" id="CHEBI:59789"/>
    </ligand>
</feature>
<keyword evidence="2 10" id="KW-0963">Cytoplasm</keyword>
<keyword evidence="8 10" id="KW-0539">Nucleus</keyword>
<evidence type="ECO:0000256" key="5">
    <source>
        <dbReference type="ARBA" id="ARBA00022691"/>
    </source>
</evidence>
<dbReference type="InterPro" id="IPR056743">
    <property type="entry name" value="TRM5-TYW2-like_MTfase"/>
</dbReference>
<sequence>MNPADVPEIFKPPINRSMQVLDRSFFQKVVRLSALSITDFKQISNVRSQLTKSQATIAIPMIKILREDDLTPGAKCLLLRPGIDADQPSTWPQAVSDLVESGTTKIRPFDLKLTYDDWTMHNILEAILPDMLDDDKETPTGFAHVGHVAHINLRTQYLPYKELIGQVLLDKNPTVKTVINKTFDVGTESVFRTFPYEVLAGPDDLDVTVHESSCEFKFNFGKVYWNPRLGTEHARLFESFQEGEAVCDVMAGVGPFAVPAGKRKVFVHANDLNPDSYTALQDAITRNKVDAFVNASCEDGRLFIRNATNRLAMHPRSVLLPSKIKVPRYAGSNARRRSLERAAEKSRKTLSEPRAFSHYVMNLPATAIEFLDAFTGVYQGREAEFSPQTNTKLPFIHLYLFQAKYEDDREELEEICQRISQHLGGQVRRDDPELDVNIRYVRLVAPNKKMYCASFRIPASVAFAQQPVV</sequence>
<dbReference type="HAMAP" id="MF_03152">
    <property type="entry name" value="TRM5"/>
    <property type="match status" value="1"/>
</dbReference>
<evidence type="ECO:0000256" key="3">
    <source>
        <dbReference type="ARBA" id="ARBA00022603"/>
    </source>
</evidence>
<organism evidence="12 13">
    <name type="scientific">Exophiala bonariae</name>
    <dbReference type="NCBI Taxonomy" id="1690606"/>
    <lineage>
        <taxon>Eukaryota</taxon>
        <taxon>Fungi</taxon>
        <taxon>Dikarya</taxon>
        <taxon>Ascomycota</taxon>
        <taxon>Pezizomycotina</taxon>
        <taxon>Eurotiomycetes</taxon>
        <taxon>Chaetothyriomycetidae</taxon>
        <taxon>Chaetothyriales</taxon>
        <taxon>Herpotrichiellaceae</taxon>
        <taxon>Exophiala</taxon>
    </lineage>
</organism>
<keyword evidence="7 10" id="KW-0496">Mitochondrion</keyword>
<feature type="binding site" evidence="10">
    <location>
        <begin position="299"/>
        <end position="300"/>
    </location>
    <ligand>
        <name>S-adenosyl-L-methionine</name>
        <dbReference type="ChEBI" id="CHEBI:59789"/>
    </ligand>
</feature>
<dbReference type="Gene3D" id="3.40.50.150">
    <property type="entry name" value="Vaccinia Virus protein VP39"/>
    <property type="match status" value="1"/>
</dbReference>
<evidence type="ECO:0000256" key="6">
    <source>
        <dbReference type="ARBA" id="ARBA00022694"/>
    </source>
</evidence>
<dbReference type="GO" id="GO:0005759">
    <property type="term" value="C:mitochondrial matrix"/>
    <property type="evidence" value="ECO:0007669"/>
    <property type="project" value="UniProtKB-SubCell"/>
</dbReference>
<dbReference type="Proteomes" id="UP001358417">
    <property type="component" value="Unassembled WGS sequence"/>
</dbReference>
<dbReference type="FunFam" id="3.30.300.110:FF:000001">
    <property type="entry name" value="tRNA (guanine(37)-N1)-methyltransferase"/>
    <property type="match status" value="1"/>
</dbReference>
<dbReference type="SUPFAM" id="SSF53335">
    <property type="entry name" value="S-adenosyl-L-methionine-dependent methyltransferases"/>
    <property type="match status" value="1"/>
</dbReference>
<dbReference type="GO" id="GO:0005634">
    <property type="term" value="C:nucleus"/>
    <property type="evidence" value="ECO:0007669"/>
    <property type="project" value="UniProtKB-SubCell"/>
</dbReference>
<dbReference type="InterPro" id="IPR025792">
    <property type="entry name" value="tRNA_Gua_MeTrfase_euk"/>
</dbReference>
<evidence type="ECO:0000256" key="10">
    <source>
        <dbReference type="HAMAP-Rule" id="MF_03152"/>
    </source>
</evidence>
<dbReference type="Pfam" id="PF25133">
    <property type="entry name" value="TYW2_N_2"/>
    <property type="match status" value="1"/>
</dbReference>
<dbReference type="Pfam" id="PF02475">
    <property type="entry name" value="TRM5-TYW2_MTfase"/>
    <property type="match status" value="1"/>
</dbReference>
<keyword evidence="5 10" id="KW-0949">S-adenosyl-L-methionine</keyword>
<dbReference type="GO" id="GO:0052906">
    <property type="term" value="F:tRNA (guanine(37)-N1)-methyltransferase activity"/>
    <property type="evidence" value="ECO:0007669"/>
    <property type="project" value="UniProtKB-UniRule"/>
</dbReference>
<name>A0AAV9MX30_9EURO</name>
<dbReference type="EC" id="2.1.1.228" evidence="10"/>
<dbReference type="GO" id="GO:0002939">
    <property type="term" value="P:tRNA N1-guanine methylation"/>
    <property type="evidence" value="ECO:0007669"/>
    <property type="project" value="TreeGrafter"/>
</dbReference>
<evidence type="ECO:0000256" key="4">
    <source>
        <dbReference type="ARBA" id="ARBA00022679"/>
    </source>
</evidence>
<evidence type="ECO:0000256" key="9">
    <source>
        <dbReference type="ARBA" id="ARBA00047783"/>
    </source>
</evidence>
<feature type="binding site" evidence="10">
    <location>
        <position position="362"/>
    </location>
    <ligand>
        <name>S-adenosyl-L-methionine</name>
        <dbReference type="ChEBI" id="CHEBI:59789"/>
    </ligand>
</feature>
<keyword evidence="6 10" id="KW-0819">tRNA processing</keyword>
<gene>
    <name evidence="10" type="primary">TRM5</name>
    <name evidence="12" type="ORF">LTR84_008930</name>
</gene>
<keyword evidence="3 10" id="KW-0489">Methyltransferase</keyword>
<evidence type="ECO:0000256" key="2">
    <source>
        <dbReference type="ARBA" id="ARBA00022490"/>
    </source>
</evidence>
<comment type="similarity">
    <text evidence="10">Belongs to the TRM5 / TYW2 family.</text>
</comment>
<keyword evidence="13" id="KW-1185">Reference proteome</keyword>
<evidence type="ECO:0000256" key="8">
    <source>
        <dbReference type="ARBA" id="ARBA00023242"/>
    </source>
</evidence>
<evidence type="ECO:0000313" key="12">
    <source>
        <dbReference type="EMBL" id="KAK5045837.1"/>
    </source>
</evidence>
<dbReference type="InterPro" id="IPR056744">
    <property type="entry name" value="TRM5/TYW2-like_N"/>
</dbReference>
<accession>A0AAV9MX30</accession>
<evidence type="ECO:0000259" key="11">
    <source>
        <dbReference type="PROSITE" id="PS51684"/>
    </source>
</evidence>
<dbReference type="InterPro" id="IPR030382">
    <property type="entry name" value="MeTrfase_TRM5/TYW2"/>
</dbReference>
<dbReference type="InterPro" id="IPR029063">
    <property type="entry name" value="SAM-dependent_MTases_sf"/>
</dbReference>
<feature type="domain" description="SAM-dependent methyltransferase TRM5/TYW2-type" evidence="11">
    <location>
        <begin position="142"/>
        <end position="459"/>
    </location>
</feature>
<comment type="function">
    <text evidence="10">Specifically methylates the N1 position of guanosine-37 in various cytoplasmic and mitochondrial tRNAs. Methylation is not dependent on the nature of the nucleoside 5' of the target nucleoside. This is the first step in the biosynthesis of wybutosine (yW), a modified base adjacent to the anticodon of tRNAs and required for accurate decoding.</text>
</comment>
<comment type="subcellular location">
    <subcellularLocation>
        <location evidence="10">Mitochondrion matrix</location>
    </subcellularLocation>
    <subcellularLocation>
        <location evidence="10">Nucleus</location>
    </subcellularLocation>
    <subcellularLocation>
        <location evidence="10">Cytoplasm</location>
    </subcellularLocation>
    <text evidence="10">Predominantly in the mitochondria and in the nucleus.</text>
</comment>
<dbReference type="GO" id="GO:0070901">
    <property type="term" value="P:mitochondrial tRNA methylation"/>
    <property type="evidence" value="ECO:0007669"/>
    <property type="project" value="TreeGrafter"/>
</dbReference>
<dbReference type="AlphaFoldDB" id="A0AAV9MX30"/>
<dbReference type="PANTHER" id="PTHR23245">
    <property type="entry name" value="TRNA METHYLTRANSFERASE"/>
    <property type="match status" value="1"/>
</dbReference>
<reference evidence="12 13" key="1">
    <citation type="submission" date="2023-08" db="EMBL/GenBank/DDBJ databases">
        <title>Black Yeasts Isolated from many extreme environments.</title>
        <authorList>
            <person name="Coleine C."/>
            <person name="Stajich J.E."/>
            <person name="Selbmann L."/>
        </authorList>
    </citation>
    <scope>NUCLEOTIDE SEQUENCE [LARGE SCALE GENOMIC DNA]</scope>
    <source>
        <strain evidence="12 13">CCFEE 5792</strain>
    </source>
</reference>
<comment type="caution">
    <text evidence="12">The sequence shown here is derived from an EMBL/GenBank/DDBJ whole genome shotgun (WGS) entry which is preliminary data.</text>
</comment>
<comment type="similarity">
    <text evidence="1">Belongs to the class I-like SAM-binding methyltransferase superfamily. TRM5/TYW2 family.</text>
</comment>
<comment type="catalytic activity">
    <reaction evidence="9 10">
        <text>guanosine(37) in tRNA + S-adenosyl-L-methionine = N(1)-methylguanosine(37) in tRNA + S-adenosyl-L-homocysteine + H(+)</text>
        <dbReference type="Rhea" id="RHEA:36899"/>
        <dbReference type="Rhea" id="RHEA-COMP:10145"/>
        <dbReference type="Rhea" id="RHEA-COMP:10147"/>
        <dbReference type="ChEBI" id="CHEBI:15378"/>
        <dbReference type="ChEBI" id="CHEBI:57856"/>
        <dbReference type="ChEBI" id="CHEBI:59789"/>
        <dbReference type="ChEBI" id="CHEBI:73542"/>
        <dbReference type="ChEBI" id="CHEBI:74269"/>
        <dbReference type="EC" id="2.1.1.228"/>
    </reaction>
</comment>
<evidence type="ECO:0000256" key="1">
    <source>
        <dbReference type="ARBA" id="ARBA00009775"/>
    </source>
</evidence>
<comment type="subunit">
    <text evidence="10">Monomer.</text>
</comment>
<proteinExistence type="inferred from homology"/>
<dbReference type="PANTHER" id="PTHR23245:SF36">
    <property type="entry name" value="TRNA (GUANINE(37)-N1)-METHYLTRANSFERASE"/>
    <property type="match status" value="1"/>
</dbReference>